<dbReference type="EMBL" id="LR589135">
    <property type="protein sequence ID" value="VTP02506.1"/>
    <property type="molecule type" value="Genomic_DNA"/>
</dbReference>
<proteinExistence type="predicted"/>
<dbReference type="AlphaFoldDB" id="A0A653F0I8"/>
<name>A0A653F0I8_9MYCO</name>
<protein>
    <submittedName>
        <fullName evidence="1">Uncharacterized protein</fullName>
    </submittedName>
</protein>
<accession>A0A653F0I8</accession>
<evidence type="ECO:0000313" key="1">
    <source>
        <dbReference type="EMBL" id="VTP02506.1"/>
    </source>
</evidence>
<reference evidence="1" key="1">
    <citation type="submission" date="2019-05" db="EMBL/GenBank/DDBJ databases">
        <authorList>
            <person name="Naeem R."/>
            <person name="Antony C."/>
            <person name="Guan Q."/>
        </authorList>
    </citation>
    <scope>NUCLEOTIDE SEQUENCE</scope>
    <source>
        <strain evidence="1">2</strain>
    </source>
</reference>
<gene>
    <name evidence="1" type="ORF">BIN_B_04559</name>
</gene>
<sequence>MIVTPLSVTMAWSLTVPSTLPPLAAAMSTITLPAFIDATISAVMMRGAGRPGISAVVMMMSTSLHCSAYSAASRAL</sequence>
<organism evidence="1">
    <name type="scientific">Mycobacterium riyadhense</name>
    <dbReference type="NCBI Taxonomy" id="486698"/>
    <lineage>
        <taxon>Bacteria</taxon>
        <taxon>Bacillati</taxon>
        <taxon>Actinomycetota</taxon>
        <taxon>Actinomycetes</taxon>
        <taxon>Mycobacteriales</taxon>
        <taxon>Mycobacteriaceae</taxon>
        <taxon>Mycobacterium</taxon>
    </lineage>
</organism>